<sequence length="62" mass="6832">MADTDKNQPVKQFEDFPLENLISGPLAAAAKGKMPLAGEEDMKQWKEIRSAAQAVKKNDSNE</sequence>
<dbReference type="AlphaFoldDB" id="A0A9D2E2I9"/>
<comment type="caution">
    <text evidence="1">The sequence shown here is derived from an EMBL/GenBank/DDBJ whole genome shotgun (WGS) entry which is preliminary data.</text>
</comment>
<proteinExistence type="predicted"/>
<protein>
    <submittedName>
        <fullName evidence="1">Uncharacterized protein</fullName>
    </submittedName>
</protein>
<dbReference type="EMBL" id="DXBV01000005">
    <property type="protein sequence ID" value="HIZ29658.1"/>
    <property type="molecule type" value="Genomic_DNA"/>
</dbReference>
<dbReference type="RefSeq" id="WP_394969084.1">
    <property type="nucleotide sequence ID" value="NZ_CALXHM010000034.1"/>
</dbReference>
<name>A0A9D2E2I9_9FIRM</name>
<dbReference type="Proteomes" id="UP000824035">
    <property type="component" value="Unassembled WGS sequence"/>
</dbReference>
<organism evidence="1 2">
    <name type="scientific">Candidatus Allofournierella merdipullorum</name>
    <dbReference type="NCBI Taxonomy" id="2838595"/>
    <lineage>
        <taxon>Bacteria</taxon>
        <taxon>Bacillati</taxon>
        <taxon>Bacillota</taxon>
        <taxon>Clostridia</taxon>
        <taxon>Eubacteriales</taxon>
        <taxon>Oscillospiraceae</taxon>
        <taxon>Allofournierella</taxon>
    </lineage>
</organism>
<gene>
    <name evidence="1" type="ORF">H9813_00285</name>
</gene>
<reference evidence="1" key="1">
    <citation type="journal article" date="2021" name="PeerJ">
        <title>Extensive microbial diversity within the chicken gut microbiome revealed by metagenomics and culture.</title>
        <authorList>
            <person name="Gilroy R."/>
            <person name="Ravi A."/>
            <person name="Getino M."/>
            <person name="Pursley I."/>
            <person name="Horton D.L."/>
            <person name="Alikhan N.F."/>
            <person name="Baker D."/>
            <person name="Gharbi K."/>
            <person name="Hall N."/>
            <person name="Watson M."/>
            <person name="Adriaenssens E.M."/>
            <person name="Foster-Nyarko E."/>
            <person name="Jarju S."/>
            <person name="Secka A."/>
            <person name="Antonio M."/>
            <person name="Oren A."/>
            <person name="Chaudhuri R.R."/>
            <person name="La Ragione R."/>
            <person name="Hildebrand F."/>
            <person name="Pallen M.J."/>
        </authorList>
    </citation>
    <scope>NUCLEOTIDE SEQUENCE</scope>
    <source>
        <strain evidence="1">ChiGjej4B4-18154</strain>
    </source>
</reference>
<accession>A0A9D2E2I9</accession>
<evidence type="ECO:0000313" key="2">
    <source>
        <dbReference type="Proteomes" id="UP000824035"/>
    </source>
</evidence>
<reference evidence="1" key="2">
    <citation type="submission" date="2021-04" db="EMBL/GenBank/DDBJ databases">
        <authorList>
            <person name="Gilroy R."/>
        </authorList>
    </citation>
    <scope>NUCLEOTIDE SEQUENCE</scope>
    <source>
        <strain evidence="1">ChiGjej4B4-18154</strain>
    </source>
</reference>
<evidence type="ECO:0000313" key="1">
    <source>
        <dbReference type="EMBL" id="HIZ29658.1"/>
    </source>
</evidence>